<comment type="similarity">
    <text evidence="7 14">Belongs to the CobU/CobP family.</text>
</comment>
<proteinExistence type="inferred from homology"/>
<dbReference type="Pfam" id="PF02283">
    <property type="entry name" value="CobU"/>
    <property type="match status" value="1"/>
</dbReference>
<dbReference type="InterPro" id="IPR027417">
    <property type="entry name" value="P-loop_NTPase"/>
</dbReference>
<evidence type="ECO:0000256" key="4">
    <source>
        <dbReference type="ARBA" id="ARBA00003889"/>
    </source>
</evidence>
<evidence type="ECO:0000256" key="9">
    <source>
        <dbReference type="ARBA" id="ARBA00022679"/>
    </source>
</evidence>
<gene>
    <name evidence="17" type="primary">cobU</name>
    <name evidence="17" type="ORF">H2508_05905</name>
</gene>
<dbReference type="NCBIfam" id="NF004469">
    <property type="entry name" value="PRK05800.1"/>
    <property type="match status" value="1"/>
</dbReference>
<evidence type="ECO:0000256" key="3">
    <source>
        <dbReference type="ARBA" id="ARBA00001522"/>
    </source>
</evidence>
<feature type="binding site" evidence="16">
    <location>
        <begin position="7"/>
        <end position="14"/>
    </location>
    <ligand>
        <name>GTP</name>
        <dbReference type="ChEBI" id="CHEBI:37565"/>
    </ligand>
</feature>
<keyword evidence="9 14" id="KW-0808">Transferase</keyword>
<feature type="binding site" evidence="16">
    <location>
        <begin position="32"/>
        <end position="34"/>
    </location>
    <ligand>
        <name>GTP</name>
        <dbReference type="ChEBI" id="CHEBI:37565"/>
    </ligand>
</feature>
<name>A0A7W2TVE0_9GAMM</name>
<dbReference type="Gene3D" id="3.40.50.300">
    <property type="entry name" value="P-loop containing nucleotide triphosphate hydrolases"/>
    <property type="match status" value="1"/>
</dbReference>
<evidence type="ECO:0000256" key="5">
    <source>
        <dbReference type="ARBA" id="ARBA00004692"/>
    </source>
</evidence>
<comment type="pathway">
    <text evidence="5 14">Cofactor biosynthesis; adenosylcobalamin biosynthesis; adenosylcobalamin from cob(II)yrinate a,c-diamide: step 6/7.</text>
</comment>
<evidence type="ECO:0000256" key="1">
    <source>
        <dbReference type="ARBA" id="ARBA00000312"/>
    </source>
</evidence>
<comment type="caution">
    <text evidence="17">The sequence shown here is derived from an EMBL/GenBank/DDBJ whole genome shotgun (WGS) entry which is preliminary data.</text>
</comment>
<evidence type="ECO:0000256" key="12">
    <source>
        <dbReference type="ARBA" id="ARBA00022840"/>
    </source>
</evidence>
<organism evidence="17 18">
    <name type="scientific">Sediminihaliea albiluteola</name>
    <dbReference type="NCBI Taxonomy" id="2758564"/>
    <lineage>
        <taxon>Bacteria</taxon>
        <taxon>Pseudomonadati</taxon>
        <taxon>Pseudomonadota</taxon>
        <taxon>Gammaproteobacteria</taxon>
        <taxon>Cellvibrionales</taxon>
        <taxon>Halieaceae</taxon>
        <taxon>Sediminihaliea</taxon>
    </lineage>
</organism>
<accession>A0A7W2TVE0</accession>
<feature type="binding site" evidence="16">
    <location>
        <position position="82"/>
    </location>
    <ligand>
        <name>GTP</name>
        <dbReference type="ChEBI" id="CHEBI:37565"/>
    </ligand>
</feature>
<dbReference type="PANTHER" id="PTHR34848">
    <property type="match status" value="1"/>
</dbReference>
<feature type="binding site" evidence="16">
    <location>
        <begin position="49"/>
        <end position="52"/>
    </location>
    <ligand>
        <name>GTP</name>
        <dbReference type="ChEBI" id="CHEBI:37565"/>
    </ligand>
</feature>
<evidence type="ECO:0000256" key="2">
    <source>
        <dbReference type="ARBA" id="ARBA00000711"/>
    </source>
</evidence>
<comment type="catalytic activity">
    <reaction evidence="2 14">
        <text>adenosylcob(III)inamide phosphate + GTP + H(+) = adenosylcob(III)inamide-GDP + diphosphate</text>
        <dbReference type="Rhea" id="RHEA:22712"/>
        <dbReference type="ChEBI" id="CHEBI:15378"/>
        <dbReference type="ChEBI" id="CHEBI:33019"/>
        <dbReference type="ChEBI" id="CHEBI:37565"/>
        <dbReference type="ChEBI" id="CHEBI:58502"/>
        <dbReference type="ChEBI" id="CHEBI:60487"/>
        <dbReference type="EC" id="2.7.7.62"/>
    </reaction>
</comment>
<dbReference type="InterPro" id="IPR003203">
    <property type="entry name" value="CobU/CobP"/>
</dbReference>
<dbReference type="EMBL" id="JACFXU010000013">
    <property type="protein sequence ID" value="MBA6412643.1"/>
    <property type="molecule type" value="Genomic_DNA"/>
</dbReference>
<evidence type="ECO:0000256" key="16">
    <source>
        <dbReference type="PIRSR" id="PIRSR006135-2"/>
    </source>
</evidence>
<feature type="binding site" evidence="16">
    <location>
        <position position="60"/>
    </location>
    <ligand>
        <name>GTP</name>
        <dbReference type="ChEBI" id="CHEBI:37565"/>
    </ligand>
</feature>
<dbReference type="EC" id="2.7.7.62" evidence="14"/>
<reference evidence="17 18" key="1">
    <citation type="submission" date="2020-07" db="EMBL/GenBank/DDBJ databases">
        <title>Halieaceae bacterium, F7430, whole genome shotgun sequencing project.</title>
        <authorList>
            <person name="Jiang S."/>
            <person name="Liu Z.W."/>
            <person name="Du Z.J."/>
        </authorList>
    </citation>
    <scope>NUCLEOTIDE SEQUENCE [LARGE SCALE GENOMIC DNA]</scope>
    <source>
        <strain evidence="17 18">F7430</strain>
    </source>
</reference>
<protein>
    <recommendedName>
        <fullName evidence="14">Bifunctional adenosylcobalamin biosynthesis protein</fullName>
        <ecNumber evidence="14">2.7.1.156</ecNumber>
        <ecNumber evidence="14">2.7.7.62</ecNumber>
    </recommendedName>
</protein>
<evidence type="ECO:0000256" key="14">
    <source>
        <dbReference type="PIRNR" id="PIRNR006135"/>
    </source>
</evidence>
<dbReference type="GO" id="GO:0005525">
    <property type="term" value="F:GTP binding"/>
    <property type="evidence" value="ECO:0007669"/>
    <property type="project" value="UniProtKB-UniRule"/>
</dbReference>
<keyword evidence="12 14" id="KW-0067">ATP-binding</keyword>
<keyword evidence="11 14" id="KW-0418">Kinase</keyword>
<comment type="function">
    <text evidence="4 14">Catalyzes ATP-dependent phosphorylation of adenosylcobinamide and addition of GMP to adenosylcobinamide phosphate.</text>
</comment>
<dbReference type="Proteomes" id="UP000539350">
    <property type="component" value="Unassembled WGS sequence"/>
</dbReference>
<feature type="active site" description="GMP-histidine intermediate" evidence="15">
    <location>
        <position position="48"/>
    </location>
</feature>
<sequence length="171" mass="18821">MKHLVLGGARSGKSRYAESCAEATGKTLFYLATAQAGDQEMSERIAHHRQSRSSHWQLIEEPVALHEALATMNHSEACILIDCLTLWLSNCLLLNNWETMREAFLSALDRQSSDIILVSNEVGHGMVPLGELNRRFVDESGRLHQSLAAHCDKVTLVTAGLAQTLKEAATP</sequence>
<keyword evidence="18" id="KW-1185">Reference proteome</keyword>
<dbReference type="RefSeq" id="WP_182170052.1">
    <property type="nucleotide sequence ID" value="NZ_JACFXU010000013.1"/>
</dbReference>
<evidence type="ECO:0000256" key="15">
    <source>
        <dbReference type="PIRSR" id="PIRSR006135-1"/>
    </source>
</evidence>
<dbReference type="GO" id="GO:0005524">
    <property type="term" value="F:ATP binding"/>
    <property type="evidence" value="ECO:0007669"/>
    <property type="project" value="UniProtKB-UniRule"/>
</dbReference>
<dbReference type="SUPFAM" id="SSF52540">
    <property type="entry name" value="P-loop containing nucleoside triphosphate hydrolases"/>
    <property type="match status" value="1"/>
</dbReference>
<evidence type="ECO:0000256" key="13">
    <source>
        <dbReference type="ARBA" id="ARBA00023134"/>
    </source>
</evidence>
<keyword evidence="8 14" id="KW-0169">Cobalamin biosynthesis</keyword>
<keyword evidence="17" id="KW-0548">Nucleotidyltransferase</keyword>
<dbReference type="PANTHER" id="PTHR34848:SF1">
    <property type="entry name" value="BIFUNCTIONAL ADENOSYLCOBALAMIN BIOSYNTHESIS PROTEIN COBU"/>
    <property type="match status" value="1"/>
</dbReference>
<evidence type="ECO:0000256" key="11">
    <source>
        <dbReference type="ARBA" id="ARBA00022777"/>
    </source>
</evidence>
<evidence type="ECO:0000313" key="17">
    <source>
        <dbReference type="EMBL" id="MBA6412643.1"/>
    </source>
</evidence>
<dbReference type="EC" id="2.7.1.156" evidence="14"/>
<dbReference type="GO" id="GO:0043752">
    <property type="term" value="F:adenosylcobinamide kinase activity"/>
    <property type="evidence" value="ECO:0007669"/>
    <property type="project" value="UniProtKB-EC"/>
</dbReference>
<evidence type="ECO:0000313" key="18">
    <source>
        <dbReference type="Proteomes" id="UP000539350"/>
    </source>
</evidence>
<keyword evidence="10 14" id="KW-0547">Nucleotide-binding</keyword>
<evidence type="ECO:0000256" key="8">
    <source>
        <dbReference type="ARBA" id="ARBA00022573"/>
    </source>
</evidence>
<comment type="pathway">
    <text evidence="6 14">Cofactor biosynthesis; adenosylcobalamin biosynthesis; adenosylcobalamin from cob(II)yrinate a,c-diamide: step 5/7.</text>
</comment>
<keyword evidence="13 14" id="KW-0342">GTP-binding</keyword>
<comment type="catalytic activity">
    <reaction evidence="3">
        <text>adenosylcob(III)inamide + GTP = adenosylcob(III)inamide phosphate + GDP + H(+)</text>
        <dbReference type="Rhea" id="RHEA:15765"/>
        <dbReference type="ChEBI" id="CHEBI:2480"/>
        <dbReference type="ChEBI" id="CHEBI:15378"/>
        <dbReference type="ChEBI" id="CHEBI:37565"/>
        <dbReference type="ChEBI" id="CHEBI:58189"/>
        <dbReference type="ChEBI" id="CHEBI:58502"/>
        <dbReference type="EC" id="2.7.1.156"/>
    </reaction>
</comment>
<dbReference type="AlphaFoldDB" id="A0A7W2TVE0"/>
<evidence type="ECO:0000256" key="7">
    <source>
        <dbReference type="ARBA" id="ARBA00007490"/>
    </source>
</evidence>
<dbReference type="UniPathway" id="UPA00148">
    <property type="reaction ID" value="UER00236"/>
</dbReference>
<dbReference type="GO" id="GO:0009236">
    <property type="term" value="P:cobalamin biosynthetic process"/>
    <property type="evidence" value="ECO:0007669"/>
    <property type="project" value="UniProtKB-UniRule"/>
</dbReference>
<evidence type="ECO:0000256" key="6">
    <source>
        <dbReference type="ARBA" id="ARBA00005159"/>
    </source>
</evidence>
<dbReference type="PIRSF" id="PIRSF006135">
    <property type="entry name" value="CobU"/>
    <property type="match status" value="1"/>
</dbReference>
<dbReference type="GO" id="GO:0008820">
    <property type="term" value="F:cobinamide phosphate guanylyltransferase activity"/>
    <property type="evidence" value="ECO:0007669"/>
    <property type="project" value="UniProtKB-UniRule"/>
</dbReference>
<evidence type="ECO:0000256" key="10">
    <source>
        <dbReference type="ARBA" id="ARBA00022741"/>
    </source>
</evidence>
<comment type="catalytic activity">
    <reaction evidence="1 14">
        <text>adenosylcob(III)inamide + ATP = adenosylcob(III)inamide phosphate + ADP + H(+)</text>
        <dbReference type="Rhea" id="RHEA:15769"/>
        <dbReference type="ChEBI" id="CHEBI:2480"/>
        <dbReference type="ChEBI" id="CHEBI:15378"/>
        <dbReference type="ChEBI" id="CHEBI:30616"/>
        <dbReference type="ChEBI" id="CHEBI:58502"/>
        <dbReference type="ChEBI" id="CHEBI:456216"/>
        <dbReference type="EC" id="2.7.1.156"/>
    </reaction>
</comment>
<dbReference type="CDD" id="cd00544">
    <property type="entry name" value="CobU"/>
    <property type="match status" value="1"/>
</dbReference>